<dbReference type="Gene3D" id="3.40.50.720">
    <property type="entry name" value="NAD(P)-binding Rossmann-like Domain"/>
    <property type="match status" value="1"/>
</dbReference>
<feature type="domain" description="Thioester reductase (TE)" evidence="6">
    <location>
        <begin position="2"/>
        <end position="101"/>
    </location>
</feature>
<evidence type="ECO:0000256" key="3">
    <source>
        <dbReference type="ARBA" id="ARBA00023098"/>
    </source>
</evidence>
<dbReference type="Proteomes" id="UP000266723">
    <property type="component" value="Unassembled WGS sequence"/>
</dbReference>
<evidence type="ECO:0000256" key="1">
    <source>
        <dbReference type="ARBA" id="ARBA00005928"/>
    </source>
</evidence>
<dbReference type="PANTHER" id="PTHR11011:SF99">
    <property type="entry name" value="FATTY ACYL-COA REDUCTASE 3"/>
    <property type="match status" value="1"/>
</dbReference>
<dbReference type="Pfam" id="PF03015">
    <property type="entry name" value="Sterile"/>
    <property type="match status" value="1"/>
</dbReference>
<comment type="catalytic activity">
    <reaction evidence="4">
        <text>a long-chain fatty acyl-CoA + 2 NADPH + 2 H(+) = a long-chain primary fatty alcohol + 2 NADP(+) + CoA</text>
        <dbReference type="Rhea" id="RHEA:52716"/>
        <dbReference type="ChEBI" id="CHEBI:15378"/>
        <dbReference type="ChEBI" id="CHEBI:57287"/>
        <dbReference type="ChEBI" id="CHEBI:57783"/>
        <dbReference type="ChEBI" id="CHEBI:58349"/>
        <dbReference type="ChEBI" id="CHEBI:77396"/>
        <dbReference type="ChEBI" id="CHEBI:83139"/>
        <dbReference type="EC" id="1.2.1.84"/>
    </reaction>
</comment>
<comment type="caution">
    <text evidence="7">The sequence shown here is derived from an EMBL/GenBank/DDBJ whole genome shotgun (WGS) entry which is preliminary data.</text>
</comment>
<comment type="similarity">
    <text evidence="1 4">Belongs to the fatty acyl-CoA reductase family.</text>
</comment>
<reference evidence="7 8" key="1">
    <citation type="journal article" date="2020" name="BMC Genomics">
        <title>Intraspecific diversification of the crop wild relative Brassica cretica Lam. using demographic model selection.</title>
        <authorList>
            <person name="Kioukis A."/>
            <person name="Michalopoulou V.A."/>
            <person name="Briers L."/>
            <person name="Pirintsos S."/>
            <person name="Studholme D.J."/>
            <person name="Pavlidis P."/>
            <person name="Sarris P.F."/>
        </authorList>
    </citation>
    <scope>NUCLEOTIDE SEQUENCE [LARGE SCALE GENOMIC DNA]</scope>
    <source>
        <strain evidence="8">cv. PFS-1207/04</strain>
    </source>
</reference>
<keyword evidence="4" id="KW-0521">NADP</keyword>
<sequence>FVEKILRVAPNVKKLYLLLRASNEKSATQRFKDEILGKDLYKVVKEKYGPNLTQLTSEKVTVVNGDICLADLGIQDSLAHEMIHQVDAIINLAATTKFDERSYSSSILFTYFLVLTQSMDQMPADMVVNSILVSMAAQAGKQKEIIYHLGSSQKNPLKNEKFPEVAYQYFTTKPWTNKDGKPVRVRKIEILSSMPNFHRYMAIHYSIPLKGLAVLNMVLCKLLDKSVTDFHRKINLALRLVDLYQPYLFFYGVFDDSNTEKLQRMVLKTGVETEMFYFDPKIINWDDYFVNTHIPGLVKYVF</sequence>
<evidence type="ECO:0000313" key="7">
    <source>
        <dbReference type="EMBL" id="KAF3550616.1"/>
    </source>
</evidence>
<feature type="non-terminal residue" evidence="7">
    <location>
        <position position="1"/>
    </location>
</feature>
<keyword evidence="2 4" id="KW-0444">Lipid biosynthesis</keyword>
<dbReference type="InterPro" id="IPR033640">
    <property type="entry name" value="FAR_C"/>
</dbReference>
<evidence type="ECO:0000256" key="2">
    <source>
        <dbReference type="ARBA" id="ARBA00022516"/>
    </source>
</evidence>
<dbReference type="Pfam" id="PF07993">
    <property type="entry name" value="NAD_binding_4"/>
    <property type="match status" value="1"/>
</dbReference>
<evidence type="ECO:0000259" key="6">
    <source>
        <dbReference type="Pfam" id="PF07993"/>
    </source>
</evidence>
<dbReference type="PANTHER" id="PTHR11011">
    <property type="entry name" value="MALE STERILITY PROTEIN 2-RELATED"/>
    <property type="match status" value="1"/>
</dbReference>
<keyword evidence="8" id="KW-1185">Reference proteome</keyword>
<proteinExistence type="inferred from homology"/>
<keyword evidence="4" id="KW-0560">Oxidoreductase</keyword>
<dbReference type="CDD" id="cd09071">
    <property type="entry name" value="FAR_C"/>
    <property type="match status" value="1"/>
</dbReference>
<name>A0ABQ7CFZ2_BRACR</name>
<comment type="function">
    <text evidence="4">Catalyzes the reduction of fatty acyl-CoA to fatty alcohols.</text>
</comment>
<accession>A0ABQ7CFZ2</accession>
<gene>
    <name evidence="7" type="ORF">DY000_02010045</name>
</gene>
<evidence type="ECO:0000313" key="8">
    <source>
        <dbReference type="Proteomes" id="UP000266723"/>
    </source>
</evidence>
<dbReference type="InterPro" id="IPR026055">
    <property type="entry name" value="FAR"/>
</dbReference>
<protein>
    <recommendedName>
        <fullName evidence="4">Fatty acyl-CoA reductase</fullName>
        <ecNumber evidence="4">1.2.1.84</ecNumber>
    </recommendedName>
</protein>
<evidence type="ECO:0000259" key="5">
    <source>
        <dbReference type="Pfam" id="PF03015"/>
    </source>
</evidence>
<dbReference type="InterPro" id="IPR013120">
    <property type="entry name" value="FAR_NAD-bd"/>
</dbReference>
<evidence type="ECO:0000256" key="4">
    <source>
        <dbReference type="RuleBase" id="RU363097"/>
    </source>
</evidence>
<keyword evidence="3 4" id="KW-0443">Lipid metabolism</keyword>
<organism evidence="7 8">
    <name type="scientific">Brassica cretica</name>
    <name type="common">Mustard</name>
    <dbReference type="NCBI Taxonomy" id="69181"/>
    <lineage>
        <taxon>Eukaryota</taxon>
        <taxon>Viridiplantae</taxon>
        <taxon>Streptophyta</taxon>
        <taxon>Embryophyta</taxon>
        <taxon>Tracheophyta</taxon>
        <taxon>Spermatophyta</taxon>
        <taxon>Magnoliopsida</taxon>
        <taxon>eudicotyledons</taxon>
        <taxon>Gunneridae</taxon>
        <taxon>Pentapetalae</taxon>
        <taxon>rosids</taxon>
        <taxon>malvids</taxon>
        <taxon>Brassicales</taxon>
        <taxon>Brassicaceae</taxon>
        <taxon>Brassiceae</taxon>
        <taxon>Brassica</taxon>
    </lineage>
</organism>
<dbReference type="EC" id="1.2.1.84" evidence="4"/>
<dbReference type="EMBL" id="QGKV02000832">
    <property type="protein sequence ID" value="KAF3550616.1"/>
    <property type="molecule type" value="Genomic_DNA"/>
</dbReference>
<feature type="domain" description="Fatty acyl-CoA reductase C-terminal" evidence="5">
    <location>
        <begin position="207"/>
        <end position="302"/>
    </location>
</feature>